<comment type="caution">
    <text evidence="1">The sequence shown here is derived from an EMBL/GenBank/DDBJ whole genome shotgun (WGS) entry which is preliminary data.</text>
</comment>
<protein>
    <submittedName>
        <fullName evidence="1">DNA mismatch repair protein</fullName>
    </submittedName>
</protein>
<evidence type="ECO:0000313" key="2">
    <source>
        <dbReference type="Proteomes" id="UP000281084"/>
    </source>
</evidence>
<accession>A0A3A8G307</accession>
<proteinExistence type="predicted"/>
<sequence length="350" mass="40428">EQIEKYDEKGYFPSYIGYENSYALWRKRNTKDAFKSIYLADPKVFANLSIKPLKIIIRMLDKLLVSNENDAIFDVLDNVLDLNDTQVDLLAKQLKSTTLENIISTIETLQKREIAINKLKELMNNHYKTVLETPDLQKIIEANTWLFGTQYEILGAEEDSFTTISHNLRNTISGINDFGTEDLDKEDENNEVVLEGLNRQVDLFLARKRKTVNSTNQQIYKCVVIEIKRPSVSLNHKHLQQLLEYASIISNHPELGNSKLYFELILVGRKISKNDYLINSHLKNNKDKNELGLVLDDGKIKCYVKDWYTIFEEFNLSNSYLLDNLKSKYADLSDESKISLVDDLQGKKAS</sequence>
<dbReference type="Proteomes" id="UP000281084">
    <property type="component" value="Unassembled WGS sequence"/>
</dbReference>
<feature type="non-terminal residue" evidence="1">
    <location>
        <position position="1"/>
    </location>
</feature>
<evidence type="ECO:0000313" key="1">
    <source>
        <dbReference type="EMBL" id="RKG48011.1"/>
    </source>
</evidence>
<dbReference type="AlphaFoldDB" id="A0A3A8G307"/>
<gene>
    <name evidence="1" type="ORF">D7V64_15985</name>
</gene>
<dbReference type="EMBL" id="RAXZ01000042">
    <property type="protein sequence ID" value="RKG48011.1"/>
    <property type="molecule type" value="Genomic_DNA"/>
</dbReference>
<reference evidence="1 2" key="1">
    <citation type="submission" date="2018-09" db="EMBL/GenBank/DDBJ databases">
        <title>The draft genome of Acinetobacter spp. strains.</title>
        <authorList>
            <person name="Qin J."/>
            <person name="Feng Y."/>
            <person name="Zong Z."/>
        </authorList>
    </citation>
    <scope>NUCLEOTIDE SEQUENCE [LARGE SCALE GENOMIC DNA]</scope>
    <source>
        <strain evidence="1 2">WCHAc060002</strain>
    </source>
</reference>
<organism evidence="1 2">
    <name type="scientific">Acinetobacter cumulans</name>
    <dbReference type="NCBI Taxonomy" id="2136182"/>
    <lineage>
        <taxon>Bacteria</taxon>
        <taxon>Pseudomonadati</taxon>
        <taxon>Pseudomonadota</taxon>
        <taxon>Gammaproteobacteria</taxon>
        <taxon>Moraxellales</taxon>
        <taxon>Moraxellaceae</taxon>
        <taxon>Acinetobacter</taxon>
    </lineage>
</organism>
<name>A0A3A8G307_9GAMM</name>